<dbReference type="PANTHER" id="PTHR32089">
    <property type="entry name" value="METHYL-ACCEPTING CHEMOTAXIS PROTEIN MCPB"/>
    <property type="match status" value="1"/>
</dbReference>
<dbReference type="Gene3D" id="1.10.287.950">
    <property type="entry name" value="Methyl-accepting chemotaxis protein"/>
    <property type="match status" value="1"/>
</dbReference>
<keyword evidence="6" id="KW-1185">Reference proteome</keyword>
<dbReference type="GO" id="GO:0019825">
    <property type="term" value="F:oxygen binding"/>
    <property type="evidence" value="ECO:0007669"/>
    <property type="project" value="InterPro"/>
</dbReference>
<dbReference type="GO" id="GO:0016020">
    <property type="term" value="C:membrane"/>
    <property type="evidence" value="ECO:0007669"/>
    <property type="project" value="InterPro"/>
</dbReference>
<evidence type="ECO:0000313" key="5">
    <source>
        <dbReference type="EMBL" id="NMO79973.1"/>
    </source>
</evidence>
<feature type="domain" description="Methyl-accepting transducer" evidence="4">
    <location>
        <begin position="195"/>
        <end position="422"/>
    </location>
</feature>
<evidence type="ECO:0000256" key="1">
    <source>
        <dbReference type="ARBA" id="ARBA00023224"/>
    </source>
</evidence>
<dbReference type="GO" id="GO:0006935">
    <property type="term" value="P:chemotaxis"/>
    <property type="evidence" value="ECO:0007669"/>
    <property type="project" value="InterPro"/>
</dbReference>
<sequence length="423" mass="48107">MPLLGKKKAELLFSSLDNVVVDFNLPKELLTQIEMIGLTEMDVKRLFVLKPIVESEAQNLVNSFYETVMKEPTLITIINTYSDVEKLGKTLYHHITEIFSGKVNESYVIQRKRIAHVHVKIGLGTKWYVNAFQHLLNAIVEVFYREIQNKNELYEAVRSLQKIFSLEQQLVLEAYEIKEESNRLVKEKEKEKIQEKLRETAHELSAITQETSSSLQGLISQFDKIQMLANGGNQAIQKVEDLSEEGKNRMGQEKESATAIKNQIVVLQDEISQMSRVSQKIDHVVDVVASIANQINLLALNASIESARAGEHGKGFAVVAGEIRKLSNMTKQSTEEIASFVKEISQQVKKVNGSVTTFNEDIVKNQKITEETIEFFNQIVYAVKHSKYKTEVIFKEIKNSNLIVNQLHETTNEITHTAEMLVK</sequence>
<dbReference type="InterPro" id="IPR009050">
    <property type="entry name" value="Globin-like_sf"/>
</dbReference>
<accession>A0A7Y0KCJ6</accession>
<protein>
    <recommendedName>
        <fullName evidence="4">Methyl-accepting transducer domain-containing protein</fullName>
    </recommendedName>
</protein>
<evidence type="ECO:0000313" key="6">
    <source>
        <dbReference type="Proteomes" id="UP000588491"/>
    </source>
</evidence>
<dbReference type="InterPro" id="IPR004090">
    <property type="entry name" value="Chemotax_Me-accpt_rcpt"/>
</dbReference>
<gene>
    <name evidence="5" type="ORF">HHU08_23910</name>
</gene>
<dbReference type="CDD" id="cd01068">
    <property type="entry name" value="globin_sensor"/>
    <property type="match status" value="1"/>
</dbReference>
<dbReference type="InterPro" id="IPR044398">
    <property type="entry name" value="Globin-sensor_dom"/>
</dbReference>
<dbReference type="Proteomes" id="UP000588491">
    <property type="component" value="Unassembled WGS sequence"/>
</dbReference>
<dbReference type="GO" id="GO:0004888">
    <property type="term" value="F:transmembrane signaling receptor activity"/>
    <property type="evidence" value="ECO:0007669"/>
    <property type="project" value="InterPro"/>
</dbReference>
<proteinExistence type="inferred from homology"/>
<dbReference type="Pfam" id="PF00015">
    <property type="entry name" value="MCPsignal"/>
    <property type="match status" value="1"/>
</dbReference>
<dbReference type="AlphaFoldDB" id="A0A7Y0KCJ6"/>
<organism evidence="5 6">
    <name type="scientific">Niallia alba</name>
    <dbReference type="NCBI Taxonomy" id="2729105"/>
    <lineage>
        <taxon>Bacteria</taxon>
        <taxon>Bacillati</taxon>
        <taxon>Bacillota</taxon>
        <taxon>Bacilli</taxon>
        <taxon>Bacillales</taxon>
        <taxon>Bacillaceae</taxon>
        <taxon>Niallia</taxon>
    </lineage>
</organism>
<evidence type="ECO:0000256" key="2">
    <source>
        <dbReference type="ARBA" id="ARBA00029447"/>
    </source>
</evidence>
<name>A0A7Y0KCJ6_9BACI</name>
<evidence type="ECO:0000259" key="4">
    <source>
        <dbReference type="PROSITE" id="PS50111"/>
    </source>
</evidence>
<keyword evidence="1 3" id="KW-0807">Transducer</keyword>
<dbReference type="InterPro" id="IPR012292">
    <property type="entry name" value="Globin/Proto"/>
</dbReference>
<dbReference type="GO" id="GO:0007165">
    <property type="term" value="P:signal transduction"/>
    <property type="evidence" value="ECO:0007669"/>
    <property type="project" value="UniProtKB-KW"/>
</dbReference>
<dbReference type="SUPFAM" id="SSF58104">
    <property type="entry name" value="Methyl-accepting chemotaxis protein (MCP) signaling domain"/>
    <property type="match status" value="1"/>
</dbReference>
<dbReference type="EMBL" id="JABBPK010000001">
    <property type="protein sequence ID" value="NMO79973.1"/>
    <property type="molecule type" value="Genomic_DNA"/>
</dbReference>
<comment type="caution">
    <text evidence="5">The sequence shown here is derived from an EMBL/GenBank/DDBJ whole genome shotgun (WGS) entry which is preliminary data.</text>
</comment>
<dbReference type="Pfam" id="PF11563">
    <property type="entry name" value="Protoglobin"/>
    <property type="match status" value="1"/>
</dbReference>
<reference evidence="5 6" key="1">
    <citation type="submission" date="2020-04" db="EMBL/GenBank/DDBJ databases">
        <title>Bacillus sp. UniB3 isolated from commercial digestive syrup.</title>
        <authorList>
            <person name="Thorat V."/>
            <person name="Kirdat K."/>
            <person name="Tiwarekar B."/>
            <person name="Yadav A."/>
        </authorList>
    </citation>
    <scope>NUCLEOTIDE SEQUENCE [LARGE SCALE GENOMIC DNA]</scope>
    <source>
        <strain evidence="5 6">UniB3</strain>
    </source>
</reference>
<dbReference type="SMART" id="SM00283">
    <property type="entry name" value="MA"/>
    <property type="match status" value="1"/>
</dbReference>
<dbReference type="PROSITE" id="PS50111">
    <property type="entry name" value="CHEMOTAXIS_TRANSDUC_2"/>
    <property type="match status" value="1"/>
</dbReference>
<comment type="similarity">
    <text evidence="2">Belongs to the methyl-accepting chemotaxis (MCP) protein family.</text>
</comment>
<dbReference type="InterPro" id="IPR004089">
    <property type="entry name" value="MCPsignal_dom"/>
</dbReference>
<evidence type="ECO:0000256" key="3">
    <source>
        <dbReference type="PROSITE-ProRule" id="PRU00284"/>
    </source>
</evidence>
<dbReference type="PRINTS" id="PR00260">
    <property type="entry name" value="CHEMTRNSDUCR"/>
</dbReference>
<dbReference type="Gene3D" id="1.10.490.10">
    <property type="entry name" value="Globins"/>
    <property type="match status" value="1"/>
</dbReference>
<dbReference type="InterPro" id="IPR039379">
    <property type="entry name" value="Protoglobin_sensor_dom"/>
</dbReference>
<dbReference type="GO" id="GO:0020037">
    <property type="term" value="F:heme binding"/>
    <property type="evidence" value="ECO:0007669"/>
    <property type="project" value="InterPro"/>
</dbReference>
<dbReference type="PANTHER" id="PTHR32089:SF118">
    <property type="entry name" value="HEME-BASED AEROTACTIC TRANSDUCER HEMAT"/>
    <property type="match status" value="1"/>
</dbReference>
<dbReference type="RefSeq" id="WP_169189491.1">
    <property type="nucleotide sequence ID" value="NZ_JABBPK010000001.1"/>
</dbReference>
<dbReference type="SUPFAM" id="SSF46458">
    <property type="entry name" value="Globin-like"/>
    <property type="match status" value="1"/>
</dbReference>